<dbReference type="GO" id="GO:0043565">
    <property type="term" value="F:sequence-specific DNA binding"/>
    <property type="evidence" value="ECO:0007669"/>
    <property type="project" value="InterPro"/>
</dbReference>
<reference key="2">
    <citation type="submission" date="2011-10" db="EMBL/GenBank/DDBJ databases">
        <title>The genome and transcriptome sequence of Clonorchis sinensis provide insights into the carcinogenic liver fluke.</title>
        <authorList>
            <person name="Wang X."/>
            <person name="Huang Y."/>
            <person name="Chen W."/>
            <person name="Liu H."/>
            <person name="Guo L."/>
            <person name="Chen Y."/>
            <person name="Luo F."/>
            <person name="Zhou W."/>
            <person name="Sun J."/>
            <person name="Mao Q."/>
            <person name="Liang P."/>
            <person name="Zhou C."/>
            <person name="Tian Y."/>
            <person name="Men J."/>
            <person name="Lv X."/>
            <person name="Huang L."/>
            <person name="Zhou J."/>
            <person name="Hu Y."/>
            <person name="Li R."/>
            <person name="Zhang F."/>
            <person name="Lei H."/>
            <person name="Li X."/>
            <person name="Hu X."/>
            <person name="Liang C."/>
            <person name="Xu J."/>
            <person name="Wu Z."/>
            <person name="Yu X."/>
        </authorList>
    </citation>
    <scope>NUCLEOTIDE SEQUENCE</scope>
    <source>
        <strain>Henan</strain>
    </source>
</reference>
<feature type="region of interest" description="Disordered" evidence="1">
    <location>
        <begin position="360"/>
        <end position="380"/>
    </location>
</feature>
<dbReference type="PROSITE" id="PS50811">
    <property type="entry name" value="WRKY"/>
    <property type="match status" value="1"/>
</dbReference>
<dbReference type="EMBL" id="DF143671">
    <property type="protein sequence ID" value="GAA53973.1"/>
    <property type="molecule type" value="Genomic_DNA"/>
</dbReference>
<gene>
    <name evidence="3" type="ORF">CLF_111780</name>
</gene>
<feature type="domain" description="WRKY" evidence="2">
    <location>
        <begin position="23"/>
        <end position="80"/>
    </location>
</feature>
<sequence>MTNNFVVFVRLNSQKSSDSKLLYEKAFYRCSRRPCRQSQGRGIRRSYTRCSGCQARVHVRRYNDHLMVTSYYPEHNHPRSKFIFDRLPVNRRLTNEELKECSTLLKYGAPSSEIRQYVADHFGKVLTIQDVYNYRVKCRPPLLNDMQSIITQLQECGRVLLVESEGGRLNHLCFSRKQQIAPFRRFPDVVNVDATHGTNRLGEHFVPLRKLFCLFKEMMGGKYPVRTFVMDKMTSQMRTAKAVFGCDIMLCYFHARQAIRKHVRFMPIVWRRSSGVPPVRDDKQPVGCGMRETRGSTRCNTSESRCDRYATKLNSARIRASFLPVKMPPVARKANSIKTYAVDDVLQSDLRQTASNACSTDAHGACKTSEQQKLPRFPGL</sequence>
<accession>G7YLZ2</accession>
<evidence type="ECO:0000259" key="2">
    <source>
        <dbReference type="PROSITE" id="PS50811"/>
    </source>
</evidence>
<dbReference type="PANTHER" id="PTHR31569">
    <property type="entry name" value="SWIM-TYPE DOMAIN-CONTAINING PROTEIN"/>
    <property type="match status" value="1"/>
</dbReference>
<evidence type="ECO:0000313" key="4">
    <source>
        <dbReference type="Proteomes" id="UP000008909"/>
    </source>
</evidence>
<dbReference type="GO" id="GO:0003700">
    <property type="term" value="F:DNA-binding transcription factor activity"/>
    <property type="evidence" value="ECO:0007669"/>
    <property type="project" value="InterPro"/>
</dbReference>
<dbReference type="InterPro" id="IPR052579">
    <property type="entry name" value="Zinc_finger_SWIM"/>
</dbReference>
<keyword evidence="4" id="KW-1185">Reference proteome</keyword>
<dbReference type="Pfam" id="PF21056">
    <property type="entry name" value="ZSWIM1-3_RNaseH-like"/>
    <property type="match status" value="1"/>
</dbReference>
<dbReference type="InterPro" id="IPR003657">
    <property type="entry name" value="WRKY_dom"/>
</dbReference>
<reference evidence="3" key="1">
    <citation type="journal article" date="2011" name="Genome Biol.">
        <title>The draft genome of the carcinogenic human liver fluke Clonorchis sinensis.</title>
        <authorList>
            <person name="Wang X."/>
            <person name="Chen W."/>
            <person name="Huang Y."/>
            <person name="Sun J."/>
            <person name="Men J."/>
            <person name="Liu H."/>
            <person name="Luo F."/>
            <person name="Guo L."/>
            <person name="Lv X."/>
            <person name="Deng C."/>
            <person name="Zhou C."/>
            <person name="Fan Y."/>
            <person name="Li X."/>
            <person name="Huang L."/>
            <person name="Hu Y."/>
            <person name="Liang C."/>
            <person name="Hu X."/>
            <person name="Xu J."/>
            <person name="Yu X."/>
        </authorList>
    </citation>
    <scope>NUCLEOTIDE SEQUENCE [LARGE SCALE GENOMIC DNA]</scope>
    <source>
        <strain evidence="3">Henan</strain>
    </source>
</reference>
<name>G7YLZ2_CLOSI</name>
<protein>
    <recommendedName>
        <fullName evidence="2">WRKY domain-containing protein</fullName>
    </recommendedName>
</protein>
<dbReference type="InterPro" id="IPR048324">
    <property type="entry name" value="ZSWIM1-3_RNaseH-like"/>
</dbReference>
<dbReference type="PANTHER" id="PTHR31569:SF4">
    <property type="entry name" value="SWIM-TYPE DOMAIN-CONTAINING PROTEIN"/>
    <property type="match status" value="1"/>
</dbReference>
<organism evidence="3 4">
    <name type="scientific">Clonorchis sinensis</name>
    <name type="common">Chinese liver fluke</name>
    <dbReference type="NCBI Taxonomy" id="79923"/>
    <lineage>
        <taxon>Eukaryota</taxon>
        <taxon>Metazoa</taxon>
        <taxon>Spiralia</taxon>
        <taxon>Lophotrochozoa</taxon>
        <taxon>Platyhelminthes</taxon>
        <taxon>Trematoda</taxon>
        <taxon>Digenea</taxon>
        <taxon>Opisthorchiida</taxon>
        <taxon>Opisthorchiata</taxon>
        <taxon>Opisthorchiidae</taxon>
        <taxon>Clonorchis</taxon>
    </lineage>
</organism>
<evidence type="ECO:0000313" key="3">
    <source>
        <dbReference type="EMBL" id="GAA53973.1"/>
    </source>
</evidence>
<evidence type="ECO:0000256" key="1">
    <source>
        <dbReference type="SAM" id="MobiDB-lite"/>
    </source>
</evidence>
<dbReference type="Proteomes" id="UP000008909">
    <property type="component" value="Unassembled WGS sequence"/>
</dbReference>
<proteinExistence type="predicted"/>
<dbReference type="AlphaFoldDB" id="G7YLZ2"/>